<sequence length="191" mass="21853">MSECPSISPLTPHIPRPPSISSFPQVGFSNVGFEAEVLPSKILVNRFNHLESILVHQTLQLSKEFSRNVVNYVKRILKGFNGLDSFSWGCLVRFLSQHRKFKETVAVYIEMHNSEFLQTGLVGLYSRLGYIEMAKRAFDDIAEKNTVSWNSLLQGYLESGNLDEARRVFDKIPEKDVVLWNLIISSYAKKR</sequence>
<dbReference type="GeneID" id="109127924"/>
<dbReference type="InterPro" id="IPR011990">
    <property type="entry name" value="TPR-like_helical_dom_sf"/>
</dbReference>
<reference evidence="4" key="2">
    <citation type="submission" date="2025-08" db="UniProtKB">
        <authorList>
            <consortium name="RefSeq"/>
        </authorList>
    </citation>
    <scope>IDENTIFICATION</scope>
    <source>
        <tissue evidence="4">Leaf</tissue>
    </source>
</reference>
<keyword evidence="1" id="KW-0677">Repeat</keyword>
<protein>
    <submittedName>
        <fullName evidence="4">Pentatricopeptide repeat-containing protein At4g22760-like</fullName>
    </submittedName>
</protein>
<evidence type="ECO:0000256" key="2">
    <source>
        <dbReference type="PROSITE-ProRule" id="PRU00708"/>
    </source>
</evidence>
<dbReference type="Proteomes" id="UP000694864">
    <property type="component" value="Chromosome 12"/>
</dbReference>
<dbReference type="InterPro" id="IPR002885">
    <property type="entry name" value="PPR_rpt"/>
</dbReference>
<dbReference type="PANTHER" id="PTHR47926">
    <property type="entry name" value="PENTATRICOPEPTIDE REPEAT-CONTAINING PROTEIN"/>
    <property type="match status" value="1"/>
</dbReference>
<dbReference type="NCBIfam" id="TIGR00756">
    <property type="entry name" value="PPR"/>
    <property type="match status" value="1"/>
</dbReference>
<proteinExistence type="predicted"/>
<evidence type="ECO:0000313" key="4">
    <source>
        <dbReference type="RefSeq" id="XP_019089069.1"/>
    </source>
</evidence>
<evidence type="ECO:0000256" key="1">
    <source>
        <dbReference type="ARBA" id="ARBA00022737"/>
    </source>
</evidence>
<gene>
    <name evidence="4" type="primary">LOC109127924</name>
</gene>
<keyword evidence="3" id="KW-1185">Reference proteome</keyword>
<dbReference type="Gene3D" id="1.25.40.10">
    <property type="entry name" value="Tetratricopeptide repeat domain"/>
    <property type="match status" value="1"/>
</dbReference>
<dbReference type="Pfam" id="PF01535">
    <property type="entry name" value="PPR"/>
    <property type="match status" value="3"/>
</dbReference>
<feature type="repeat" description="PPR" evidence="2">
    <location>
        <begin position="145"/>
        <end position="179"/>
    </location>
</feature>
<dbReference type="RefSeq" id="XP_019089069.1">
    <property type="nucleotide sequence ID" value="XM_019233524.1"/>
</dbReference>
<dbReference type="PROSITE" id="PS51375">
    <property type="entry name" value="PPR"/>
    <property type="match status" value="1"/>
</dbReference>
<dbReference type="InterPro" id="IPR046960">
    <property type="entry name" value="PPR_At4g14850-like_plant"/>
</dbReference>
<name>A0ABM1QQN1_CAMSA</name>
<organism evidence="3 4">
    <name type="scientific">Camelina sativa</name>
    <name type="common">False flax</name>
    <name type="synonym">Myagrum sativum</name>
    <dbReference type="NCBI Taxonomy" id="90675"/>
    <lineage>
        <taxon>Eukaryota</taxon>
        <taxon>Viridiplantae</taxon>
        <taxon>Streptophyta</taxon>
        <taxon>Embryophyta</taxon>
        <taxon>Tracheophyta</taxon>
        <taxon>Spermatophyta</taxon>
        <taxon>Magnoliopsida</taxon>
        <taxon>eudicotyledons</taxon>
        <taxon>Gunneridae</taxon>
        <taxon>Pentapetalae</taxon>
        <taxon>rosids</taxon>
        <taxon>malvids</taxon>
        <taxon>Brassicales</taxon>
        <taxon>Brassicaceae</taxon>
        <taxon>Camelineae</taxon>
        <taxon>Camelina</taxon>
    </lineage>
</organism>
<reference evidence="3" key="1">
    <citation type="journal article" date="2014" name="Nat. Commun.">
        <title>The emerging biofuel crop Camelina sativa retains a highly undifferentiated hexaploid genome structure.</title>
        <authorList>
            <person name="Kagale S."/>
            <person name="Koh C."/>
            <person name="Nixon J."/>
            <person name="Bollina V."/>
            <person name="Clarke W.E."/>
            <person name="Tuteja R."/>
            <person name="Spillane C."/>
            <person name="Robinson S.J."/>
            <person name="Links M.G."/>
            <person name="Clarke C."/>
            <person name="Higgins E.E."/>
            <person name="Huebert T."/>
            <person name="Sharpe A.G."/>
            <person name="Parkin I.A."/>
        </authorList>
    </citation>
    <scope>NUCLEOTIDE SEQUENCE [LARGE SCALE GENOMIC DNA]</scope>
    <source>
        <strain evidence="3">cv. DH55</strain>
    </source>
</reference>
<accession>A0ABM1QQN1</accession>
<evidence type="ECO:0000313" key="3">
    <source>
        <dbReference type="Proteomes" id="UP000694864"/>
    </source>
</evidence>